<dbReference type="RefSeq" id="WP_201661847.1">
    <property type="nucleotide sequence ID" value="NZ_CP068047.1"/>
</dbReference>
<dbReference type="Proteomes" id="UP000595460">
    <property type="component" value="Chromosome"/>
</dbReference>
<protein>
    <submittedName>
        <fullName evidence="1">Uncharacterized protein</fullName>
    </submittedName>
</protein>
<evidence type="ECO:0000313" key="2">
    <source>
        <dbReference type="Proteomes" id="UP000595460"/>
    </source>
</evidence>
<name>A0ABX7C006_9HYPH</name>
<dbReference type="EMBL" id="CP068047">
    <property type="protein sequence ID" value="QQR37493.1"/>
    <property type="molecule type" value="Genomic_DNA"/>
</dbReference>
<proteinExistence type="predicted"/>
<organism evidence="1 2">
    <name type="scientific">Devosia oryziradicis</name>
    <dbReference type="NCBI Taxonomy" id="2801335"/>
    <lineage>
        <taxon>Bacteria</taxon>
        <taxon>Pseudomonadati</taxon>
        <taxon>Pseudomonadota</taxon>
        <taxon>Alphaproteobacteria</taxon>
        <taxon>Hyphomicrobiales</taxon>
        <taxon>Devosiaceae</taxon>
        <taxon>Devosia</taxon>
    </lineage>
</organism>
<sequence length="118" mass="13451">MTTLPSVVDWTTYFQPPPPAHPHILAVAYDLYREGQNYRGLIEKLEALGAIRIQQSLWWTAVTMEPLQFRQLLLPFADYNDSLMVMKVTSFAGHEMRPDIHAWIQRHAIAAGMTLTAA</sequence>
<keyword evidence="2" id="KW-1185">Reference proteome</keyword>
<accession>A0ABX7C006</accession>
<evidence type="ECO:0000313" key="1">
    <source>
        <dbReference type="EMBL" id="QQR37493.1"/>
    </source>
</evidence>
<gene>
    <name evidence="1" type="ORF">JI749_07760</name>
</gene>
<reference evidence="1 2" key="1">
    <citation type="submission" date="2021-01" db="EMBL/GenBank/DDBJ databases">
        <title>Genome seq and assembly of Devosia sp. G19.</title>
        <authorList>
            <person name="Chhetri G."/>
        </authorList>
    </citation>
    <scope>NUCLEOTIDE SEQUENCE [LARGE SCALE GENOMIC DNA]</scope>
    <source>
        <strain evidence="1 2">G19</strain>
    </source>
</reference>